<comment type="caution">
    <text evidence="3">The sequence shown here is derived from an EMBL/GenBank/DDBJ whole genome shotgun (WGS) entry which is preliminary data.</text>
</comment>
<dbReference type="GO" id="GO:0003676">
    <property type="term" value="F:nucleic acid binding"/>
    <property type="evidence" value="ECO:0007669"/>
    <property type="project" value="InterPro"/>
</dbReference>
<dbReference type="SUPFAM" id="SSF53098">
    <property type="entry name" value="Ribonuclease H-like"/>
    <property type="match status" value="1"/>
</dbReference>
<dbReference type="InterPro" id="IPR041588">
    <property type="entry name" value="Integrase_H2C2"/>
</dbReference>
<dbReference type="EMBL" id="SSTE01016227">
    <property type="protein sequence ID" value="KAA0042028.1"/>
    <property type="molecule type" value="Genomic_DNA"/>
</dbReference>
<dbReference type="PROSITE" id="PS50994">
    <property type="entry name" value="INTEGRASE"/>
    <property type="match status" value="1"/>
</dbReference>
<dbReference type="InterPro" id="IPR001584">
    <property type="entry name" value="Integrase_cat-core"/>
</dbReference>
<dbReference type="AlphaFoldDB" id="A0A5A7TGR4"/>
<feature type="region of interest" description="Disordered" evidence="1">
    <location>
        <begin position="278"/>
        <end position="312"/>
    </location>
</feature>
<dbReference type="Proteomes" id="UP000321393">
    <property type="component" value="Unassembled WGS sequence"/>
</dbReference>
<feature type="domain" description="Integrase catalytic" evidence="2">
    <location>
        <begin position="532"/>
        <end position="694"/>
    </location>
</feature>
<protein>
    <submittedName>
        <fullName evidence="3">Transposon Tf2-1 polyprotein isoform X1</fullName>
    </submittedName>
</protein>
<dbReference type="InterPro" id="IPR036397">
    <property type="entry name" value="RNaseH_sf"/>
</dbReference>
<evidence type="ECO:0000313" key="3">
    <source>
        <dbReference type="EMBL" id="KAA0042028.1"/>
    </source>
</evidence>
<dbReference type="Gene3D" id="3.30.420.10">
    <property type="entry name" value="Ribonuclease H-like superfamily/Ribonuclease H"/>
    <property type="match status" value="1"/>
</dbReference>
<proteinExistence type="predicted"/>
<reference evidence="3 4" key="1">
    <citation type="submission" date="2019-08" db="EMBL/GenBank/DDBJ databases">
        <title>Draft genome sequences of two oriental melons (Cucumis melo L. var makuwa).</title>
        <authorList>
            <person name="Kwon S.-Y."/>
        </authorList>
    </citation>
    <scope>NUCLEOTIDE SEQUENCE [LARGE SCALE GENOMIC DNA]</scope>
    <source>
        <strain evidence="4">cv. SW 3</strain>
        <tissue evidence="3">Leaf</tissue>
    </source>
</reference>
<gene>
    <name evidence="3" type="ORF">E6C27_scaffold67G004800</name>
</gene>
<name>A0A5A7TGR4_CUCMM</name>
<evidence type="ECO:0000259" key="2">
    <source>
        <dbReference type="PROSITE" id="PS50994"/>
    </source>
</evidence>
<dbReference type="PANTHER" id="PTHR37984">
    <property type="entry name" value="PROTEIN CBG26694"/>
    <property type="match status" value="1"/>
</dbReference>
<evidence type="ECO:0000256" key="1">
    <source>
        <dbReference type="SAM" id="MobiDB-lite"/>
    </source>
</evidence>
<dbReference type="InterPro" id="IPR050951">
    <property type="entry name" value="Retrovirus_Pol_polyprotein"/>
</dbReference>
<evidence type="ECO:0000313" key="4">
    <source>
        <dbReference type="Proteomes" id="UP000321393"/>
    </source>
</evidence>
<dbReference type="PANTHER" id="PTHR37984:SF5">
    <property type="entry name" value="PROTEIN NYNRIN-LIKE"/>
    <property type="match status" value="1"/>
</dbReference>
<dbReference type="InterPro" id="IPR012337">
    <property type="entry name" value="RNaseH-like_sf"/>
</dbReference>
<feature type="compositionally biased region" description="Polar residues" evidence="1">
    <location>
        <begin position="301"/>
        <end position="312"/>
    </location>
</feature>
<dbReference type="OrthoDB" id="2013610at2759"/>
<organism evidence="3 4">
    <name type="scientific">Cucumis melo var. makuwa</name>
    <name type="common">Oriental melon</name>
    <dbReference type="NCBI Taxonomy" id="1194695"/>
    <lineage>
        <taxon>Eukaryota</taxon>
        <taxon>Viridiplantae</taxon>
        <taxon>Streptophyta</taxon>
        <taxon>Embryophyta</taxon>
        <taxon>Tracheophyta</taxon>
        <taxon>Spermatophyta</taxon>
        <taxon>Magnoliopsida</taxon>
        <taxon>eudicotyledons</taxon>
        <taxon>Gunneridae</taxon>
        <taxon>Pentapetalae</taxon>
        <taxon>rosids</taxon>
        <taxon>fabids</taxon>
        <taxon>Cucurbitales</taxon>
        <taxon>Cucurbitaceae</taxon>
        <taxon>Benincaseae</taxon>
        <taxon>Cucumis</taxon>
    </lineage>
</organism>
<dbReference type="Gene3D" id="1.10.340.70">
    <property type="match status" value="1"/>
</dbReference>
<sequence>MNESSIFCSHYLSGIEIRFTRDERNDDTIVEDEKRLFHWYILNNVNEISEYRKKHLRLIRRYAQNAMDLYKRHERAFLEWFRAQVLELLESTNLSDDLFSLAMRPLFDICCYNGCIMGEEPVIFATQAHQVFYVDDPKIGSNWKVVQIIQNKRIWDVPEVEDVENDHINAVEIVISHQVDDHIEDDTLCKTNVDPTIVERLIVRHVTDEFIDDVDEHLSHASIMSYGRNNFLETDAIFLEFEDNLDNLVEGSFVEHQMLTTFKEFRGDYHKHFKKYSDPEEARANLPNEQSQMNKAARQKQPYNHSSGSKSLLEQQHELAEKKGELVDLWSCFEKHTFEPGRSCRRPQMMHIIKCWNSSPSLPQRSQYQRWVAELLGYSFEVAYQPGLENKVADALSRISPAVQLNQIAAPAMIDVEIIKEETRQDPVLQEILRLIEEQGMEIPHYTLQQGVLKFKGRLVIPSNSTLLHTILHTYHDSVFGGHSGFLRTYKRLIGELYWKGMKKDIMRYCEECAICQRNKSPALSPAGLLMPLEIPDAIWSDISMDFIEGLPKSKGWDVILVVVDRLSKYGHFLLLKYPFTAKMVAETFVKEVIRLHGYPRSIVSDRDKVFLSHFWKELFRLAGTKLNRSSSYHPQSDGQIEVVNKSVEKYLRCFYGERPHEWSQWIHWAEYWYNTTYHSSIGITPFQAVYGRLPPLLVYYGDMETPNSTLDQ</sequence>
<dbReference type="GO" id="GO:0015074">
    <property type="term" value="P:DNA integration"/>
    <property type="evidence" value="ECO:0007669"/>
    <property type="project" value="InterPro"/>
</dbReference>
<accession>A0A5A7TGR4</accession>
<dbReference type="FunFam" id="1.10.340.70:FF:000001">
    <property type="entry name" value="Retrovirus-related Pol polyprotein from transposon gypsy-like Protein"/>
    <property type="match status" value="1"/>
</dbReference>
<dbReference type="Pfam" id="PF17921">
    <property type="entry name" value="Integrase_H2C2"/>
    <property type="match status" value="1"/>
</dbReference>